<keyword evidence="2" id="KW-1185">Reference proteome</keyword>
<protein>
    <submittedName>
        <fullName evidence="1">Uncharacterized protein</fullName>
    </submittedName>
</protein>
<dbReference type="EMBL" id="JBJGWJ010000003">
    <property type="protein sequence ID" value="MFK8293266.1"/>
    <property type="molecule type" value="Genomic_DNA"/>
</dbReference>
<gene>
    <name evidence="1" type="ORF">ACI76L_05685</name>
</gene>
<evidence type="ECO:0000313" key="2">
    <source>
        <dbReference type="Proteomes" id="UP001622370"/>
    </source>
</evidence>
<comment type="caution">
    <text evidence="1">The sequence shown here is derived from an EMBL/GenBank/DDBJ whole genome shotgun (WGS) entry which is preliminary data.</text>
</comment>
<accession>A0ABW8QAA1</accession>
<organism evidence="1 2">
    <name type="scientific">Capnocytophaga stomatis</name>
    <dbReference type="NCBI Taxonomy" id="1848904"/>
    <lineage>
        <taxon>Bacteria</taxon>
        <taxon>Pseudomonadati</taxon>
        <taxon>Bacteroidota</taxon>
        <taxon>Flavobacteriia</taxon>
        <taxon>Flavobacteriales</taxon>
        <taxon>Flavobacteriaceae</taxon>
        <taxon>Capnocytophaga</taxon>
    </lineage>
</organism>
<proteinExistence type="predicted"/>
<reference evidence="1 2" key="1">
    <citation type="journal article" date="2016" name="Sci. Rep.">
        <title>Whole genome sequencing identifies a novel species of the genus Capnocytophaga isolated from dog and cat bite wounds in humans.</title>
        <authorList>
            <person name="Zangenah S."/>
            <person name="Abbasi N."/>
            <person name="Andersson A.F."/>
            <person name="Bergman P."/>
        </authorList>
    </citation>
    <scope>NUCLEOTIDE SEQUENCE [LARGE SCALE GENOMIC DNA]</scope>
    <source>
        <strain evidence="1 2">W5</strain>
    </source>
</reference>
<evidence type="ECO:0000313" key="1">
    <source>
        <dbReference type="EMBL" id="MFK8293266.1"/>
    </source>
</evidence>
<dbReference type="RefSeq" id="WP_203969828.1">
    <property type="nucleotide sequence ID" value="NZ_BOPK01000007.1"/>
</dbReference>
<name>A0ABW8QAA1_9FLAO</name>
<dbReference type="Proteomes" id="UP001622370">
    <property type="component" value="Unassembled WGS sequence"/>
</dbReference>
<sequence>MMNNKIQIATNIPTEIFYKIVDYLKENSWKLIAEYSPEIFDKAIDFDLYQFEKENETIQMIWDIWFEGEIKATPFVFKMLSSHLKYEFKYETSIHFHEDIFIKKSSLLMKY</sequence>